<dbReference type="GO" id="GO:0001653">
    <property type="term" value="F:peptide receptor activity"/>
    <property type="evidence" value="ECO:0007669"/>
    <property type="project" value="TreeGrafter"/>
</dbReference>
<protein>
    <submittedName>
        <fullName evidence="9">Uncharacterized protein</fullName>
    </submittedName>
</protein>
<dbReference type="Proteomes" id="UP000277204">
    <property type="component" value="Unassembled WGS sequence"/>
</dbReference>
<dbReference type="STRING" id="48269.A0A183LTW1"/>
<dbReference type="GO" id="GO:0007168">
    <property type="term" value="P:receptor guanylyl cyclase signaling pathway"/>
    <property type="evidence" value="ECO:0007669"/>
    <property type="project" value="TreeGrafter"/>
</dbReference>
<dbReference type="Pfam" id="PF00211">
    <property type="entry name" value="Guanylate_cyc"/>
    <property type="match status" value="1"/>
</dbReference>
<dbReference type="GO" id="GO:0004383">
    <property type="term" value="F:guanylate cyclase activity"/>
    <property type="evidence" value="ECO:0007669"/>
    <property type="project" value="TreeGrafter"/>
</dbReference>
<comment type="similarity">
    <text evidence="7">Belongs to the adenylyl cyclase class-4/guanylyl cyclase family.</text>
</comment>
<accession>A0A183LTW1</accession>
<dbReference type="InterPro" id="IPR001054">
    <property type="entry name" value="A/G_cyclase"/>
</dbReference>
<keyword evidence="4" id="KW-1133">Transmembrane helix</keyword>
<dbReference type="InterPro" id="IPR018297">
    <property type="entry name" value="A/G_cyclase_CS"/>
</dbReference>
<feature type="region of interest" description="Disordered" evidence="8">
    <location>
        <begin position="156"/>
        <end position="241"/>
    </location>
</feature>
<evidence type="ECO:0000313" key="10">
    <source>
        <dbReference type="Proteomes" id="UP000277204"/>
    </source>
</evidence>
<evidence type="ECO:0000256" key="5">
    <source>
        <dbReference type="ARBA" id="ARBA00023136"/>
    </source>
</evidence>
<keyword evidence="10" id="KW-1185">Reference proteome</keyword>
<comment type="subcellular location">
    <subcellularLocation>
        <location evidence="1">Membrane</location>
    </subcellularLocation>
</comment>
<evidence type="ECO:0000256" key="4">
    <source>
        <dbReference type="ARBA" id="ARBA00022989"/>
    </source>
</evidence>
<dbReference type="GO" id="GO:0000166">
    <property type="term" value="F:nucleotide binding"/>
    <property type="evidence" value="ECO:0007669"/>
    <property type="project" value="UniProtKB-KW"/>
</dbReference>
<dbReference type="Gene3D" id="3.30.70.1230">
    <property type="entry name" value="Nucleotide cyclase"/>
    <property type="match status" value="1"/>
</dbReference>
<dbReference type="EMBL" id="UZAI01002879">
    <property type="protein sequence ID" value="VDO75321.1"/>
    <property type="molecule type" value="Genomic_DNA"/>
</dbReference>
<dbReference type="InterPro" id="IPR029787">
    <property type="entry name" value="Nucleotide_cyclase"/>
</dbReference>
<evidence type="ECO:0000256" key="8">
    <source>
        <dbReference type="SAM" id="MobiDB-lite"/>
    </source>
</evidence>
<dbReference type="CDD" id="cd07302">
    <property type="entry name" value="CHD"/>
    <property type="match status" value="1"/>
</dbReference>
<dbReference type="AlphaFoldDB" id="A0A183LTW1"/>
<dbReference type="SMART" id="SM00044">
    <property type="entry name" value="CYCc"/>
    <property type="match status" value="1"/>
</dbReference>
<proteinExistence type="inferred from homology"/>
<feature type="compositionally biased region" description="Acidic residues" evidence="8">
    <location>
        <begin position="176"/>
        <end position="185"/>
    </location>
</feature>
<evidence type="ECO:0000256" key="1">
    <source>
        <dbReference type="ARBA" id="ARBA00004370"/>
    </source>
</evidence>
<dbReference type="PANTHER" id="PTHR11920:SF462">
    <property type="entry name" value="GUANYLATE CYCLASE"/>
    <property type="match status" value="1"/>
</dbReference>
<evidence type="ECO:0000313" key="9">
    <source>
        <dbReference type="EMBL" id="VDO75321.1"/>
    </source>
</evidence>
<feature type="compositionally biased region" description="Basic and acidic residues" evidence="8">
    <location>
        <begin position="156"/>
        <end position="174"/>
    </location>
</feature>
<evidence type="ECO:0000256" key="2">
    <source>
        <dbReference type="ARBA" id="ARBA00022692"/>
    </source>
</evidence>
<dbReference type="GO" id="GO:0035556">
    <property type="term" value="P:intracellular signal transduction"/>
    <property type="evidence" value="ECO:0007669"/>
    <property type="project" value="InterPro"/>
</dbReference>
<dbReference type="SUPFAM" id="SSF55073">
    <property type="entry name" value="Nucleotide cyclase"/>
    <property type="match status" value="1"/>
</dbReference>
<keyword evidence="6 7" id="KW-0456">Lyase</keyword>
<evidence type="ECO:0000256" key="6">
    <source>
        <dbReference type="ARBA" id="ARBA00023239"/>
    </source>
</evidence>
<dbReference type="InterPro" id="IPR050401">
    <property type="entry name" value="Cyclic_nucleotide_synthase"/>
</dbReference>
<dbReference type="PROSITE" id="PS00452">
    <property type="entry name" value="GUANYLATE_CYCLASE_1"/>
    <property type="match status" value="1"/>
</dbReference>
<evidence type="ECO:0000256" key="3">
    <source>
        <dbReference type="ARBA" id="ARBA00022741"/>
    </source>
</evidence>
<evidence type="ECO:0000256" key="7">
    <source>
        <dbReference type="RuleBase" id="RU000405"/>
    </source>
</evidence>
<dbReference type="PROSITE" id="PS50125">
    <property type="entry name" value="GUANYLATE_CYCLASE_2"/>
    <property type="match status" value="1"/>
</dbReference>
<feature type="compositionally biased region" description="Polar residues" evidence="8">
    <location>
        <begin position="199"/>
        <end position="214"/>
    </location>
</feature>
<keyword evidence="5" id="KW-0472">Membrane</keyword>
<dbReference type="GO" id="GO:0004016">
    <property type="term" value="F:adenylate cyclase activity"/>
    <property type="evidence" value="ECO:0007669"/>
    <property type="project" value="TreeGrafter"/>
</dbReference>
<keyword evidence="3" id="KW-0547">Nucleotide-binding</keyword>
<dbReference type="PANTHER" id="PTHR11920">
    <property type="entry name" value="GUANYLYL CYCLASE"/>
    <property type="match status" value="1"/>
</dbReference>
<name>A0A183LTW1_9TREM</name>
<reference evidence="9 10" key="1">
    <citation type="submission" date="2018-11" db="EMBL/GenBank/DDBJ databases">
        <authorList>
            <consortium name="Pathogen Informatics"/>
        </authorList>
    </citation>
    <scope>NUCLEOTIDE SEQUENCE [LARGE SCALE GENOMIC DNA]</scope>
    <source>
        <strain evidence="9 10">Zambia</strain>
    </source>
</reference>
<gene>
    <name evidence="9" type="ORF">SMRZ_LOCUS7236</name>
</gene>
<organism evidence="9 10">
    <name type="scientific">Schistosoma margrebowiei</name>
    <dbReference type="NCBI Taxonomy" id="48269"/>
    <lineage>
        <taxon>Eukaryota</taxon>
        <taxon>Metazoa</taxon>
        <taxon>Spiralia</taxon>
        <taxon>Lophotrochozoa</taxon>
        <taxon>Platyhelminthes</taxon>
        <taxon>Trematoda</taxon>
        <taxon>Digenea</taxon>
        <taxon>Strigeidida</taxon>
        <taxon>Schistosomatoidea</taxon>
        <taxon>Schistosomatidae</taxon>
        <taxon>Schistosoma</taxon>
    </lineage>
</organism>
<keyword evidence="2" id="KW-0812">Transmembrane</keyword>
<sequence>MVVSGLPIRNGQLHAGEIATMALDLLSQCGTFVIRHMPDVPLRLRIGLHSGSCVAGVVGLTMPRYCLFGDTVNTASRMESTGSAFRIHVSPTTKSILDILGGYHLQLRGKVELKGKGLVDSFWLIGKDNFNKPLPDPPPLTDLASLLKPEEIKAMAEKNKTDSIESVEKLKNEDMQTQEEEEEEEEKPHGNNSPRRKSSSYSVHFTGENSNQSKRSSHNTERNKTDKTHRRLSKGPLPPIN</sequence>
<dbReference type="GO" id="GO:0005886">
    <property type="term" value="C:plasma membrane"/>
    <property type="evidence" value="ECO:0007669"/>
    <property type="project" value="TreeGrafter"/>
</dbReference>